<dbReference type="InterPro" id="IPR003481">
    <property type="entry name" value="FliD_N"/>
</dbReference>
<evidence type="ECO:0000256" key="4">
    <source>
        <dbReference type="ARBA" id="ARBA00023143"/>
    </source>
</evidence>
<dbReference type="Pfam" id="PF07195">
    <property type="entry name" value="FliD_C"/>
    <property type="match status" value="1"/>
</dbReference>
<keyword evidence="8" id="KW-0969">Cilium</keyword>
<proteinExistence type="inferred from homology"/>
<name>A0ABN1UBW5_9ACTN</name>
<accession>A0ABN1UBW5</accession>
<evidence type="ECO:0000256" key="3">
    <source>
        <dbReference type="ARBA" id="ARBA00023054"/>
    </source>
</evidence>
<dbReference type="InterPro" id="IPR010809">
    <property type="entry name" value="FliD_C"/>
</dbReference>
<feature type="domain" description="Flagellar hook-associated protein 2 N-terminal" evidence="6">
    <location>
        <begin position="11"/>
        <end position="106"/>
    </location>
</feature>
<feature type="domain" description="Flagellar hook-associated protein 2 C-terminal" evidence="7">
    <location>
        <begin position="203"/>
        <end position="426"/>
    </location>
</feature>
<organism evidence="8 9">
    <name type="scientific">Nocardioides aquiterrae</name>
    <dbReference type="NCBI Taxonomy" id="203799"/>
    <lineage>
        <taxon>Bacteria</taxon>
        <taxon>Bacillati</taxon>
        <taxon>Actinomycetota</taxon>
        <taxon>Actinomycetes</taxon>
        <taxon>Propionibacteriales</taxon>
        <taxon>Nocardioidaceae</taxon>
        <taxon>Nocardioides</taxon>
    </lineage>
</organism>
<keyword evidence="3" id="KW-0175">Coiled coil</keyword>
<reference evidence="8 9" key="1">
    <citation type="journal article" date="2019" name="Int. J. Syst. Evol. Microbiol.">
        <title>The Global Catalogue of Microorganisms (GCM) 10K type strain sequencing project: providing services to taxonomists for standard genome sequencing and annotation.</title>
        <authorList>
            <consortium name="The Broad Institute Genomics Platform"/>
            <consortium name="The Broad Institute Genome Sequencing Center for Infectious Disease"/>
            <person name="Wu L."/>
            <person name="Ma J."/>
        </authorList>
    </citation>
    <scope>NUCLEOTIDE SEQUENCE [LARGE SCALE GENOMIC DNA]</scope>
    <source>
        <strain evidence="8 9">JCM 11813</strain>
    </source>
</reference>
<dbReference type="PANTHER" id="PTHR30288:SF0">
    <property type="entry name" value="FLAGELLAR HOOK-ASSOCIATED PROTEIN 2"/>
    <property type="match status" value="1"/>
</dbReference>
<comment type="subunit">
    <text evidence="2 5">Homopentamer.</text>
</comment>
<comment type="caution">
    <text evidence="8">The sequence shown here is derived from an EMBL/GenBank/DDBJ whole genome shotgun (WGS) entry which is preliminary data.</text>
</comment>
<dbReference type="InterPro" id="IPR040026">
    <property type="entry name" value="FliD"/>
</dbReference>
<comment type="function">
    <text evidence="5">Required for morphogenesis and for the elongation of the flagellar filament by facilitating polymerization of the flagellin monomers at the tip of growing filament. Forms a capping structure, which prevents flagellin subunits (transported through the central channel of the flagellum) from leaking out without polymerization at the distal end.</text>
</comment>
<dbReference type="Pfam" id="PF02465">
    <property type="entry name" value="FliD_N"/>
    <property type="match status" value="1"/>
</dbReference>
<evidence type="ECO:0000313" key="8">
    <source>
        <dbReference type="EMBL" id="GAA1137802.1"/>
    </source>
</evidence>
<dbReference type="Proteomes" id="UP001499979">
    <property type="component" value="Unassembled WGS sequence"/>
</dbReference>
<evidence type="ECO:0000256" key="2">
    <source>
        <dbReference type="ARBA" id="ARBA00011255"/>
    </source>
</evidence>
<gene>
    <name evidence="8" type="primary">fliD</name>
    <name evidence="8" type="ORF">GCM10009606_17140</name>
</gene>
<evidence type="ECO:0000256" key="5">
    <source>
        <dbReference type="RuleBase" id="RU362066"/>
    </source>
</evidence>
<keyword evidence="4 5" id="KW-0975">Bacterial flagellum</keyword>
<protein>
    <recommendedName>
        <fullName evidence="5">Flagellar hook-associated protein 2</fullName>
        <shortName evidence="5">HAP2</shortName>
    </recommendedName>
    <alternativeName>
        <fullName evidence="5">Flagellar cap protein</fullName>
    </alternativeName>
</protein>
<keyword evidence="8" id="KW-0966">Cell projection</keyword>
<comment type="similarity">
    <text evidence="1 5">Belongs to the FliD family.</text>
</comment>
<dbReference type="RefSeq" id="WP_343907080.1">
    <property type="nucleotide sequence ID" value="NZ_BAAAJE010000006.1"/>
</dbReference>
<evidence type="ECO:0000259" key="7">
    <source>
        <dbReference type="Pfam" id="PF07195"/>
    </source>
</evidence>
<evidence type="ECO:0000259" key="6">
    <source>
        <dbReference type="Pfam" id="PF02465"/>
    </source>
</evidence>
<keyword evidence="8" id="KW-0282">Flagellum</keyword>
<evidence type="ECO:0000313" key="9">
    <source>
        <dbReference type="Proteomes" id="UP001499979"/>
    </source>
</evidence>
<sequence>MATSSISGLASGLDTAGIIDQLMKLESVPQTKLRDQQTAENNVIKALRQLNTDTALLASNAAKLAKTDTWQTLKATSSSSAVTATASPTASASSFTVVVGQLAKAAQTTYGKDVALNTDVRTVAGDPVVLTAADGTTRTIDVGTGSLKDLAAGINAAKAGVTATTVRTGATTYRLLLTADATGAGSAISLTNVDLGTATTDAGQDAQLTIGGIAASSKSNTFTDLVPGVTVTLAATAKNGDTSTVSVAQDSSGVKTSVKALVDQVNALLTSIDTQTAAKTSTSPAGVLAGDPTARSLRTALLNTVFGDDTTSLAPYGIQTDRYGKLVFDADKFAAAYAADPAGVAAKFTSGATSATDGWAARVATVTKSATDTYTGTITNAITGHTTTVDRLSKSITDWDGRLELRRSTLERQYTALETALSSLQSQSSWLAGQINSLPSHGS</sequence>
<comment type="subcellular location">
    <subcellularLocation>
        <location evidence="5">Secreted</location>
    </subcellularLocation>
    <subcellularLocation>
        <location evidence="5">Bacterial flagellum</location>
    </subcellularLocation>
</comment>
<keyword evidence="9" id="KW-1185">Reference proteome</keyword>
<evidence type="ECO:0000256" key="1">
    <source>
        <dbReference type="ARBA" id="ARBA00009764"/>
    </source>
</evidence>
<dbReference type="PANTHER" id="PTHR30288">
    <property type="entry name" value="FLAGELLAR CAP/ASSEMBLY PROTEIN FLID"/>
    <property type="match status" value="1"/>
</dbReference>
<keyword evidence="5" id="KW-0964">Secreted</keyword>
<dbReference type="EMBL" id="BAAAJE010000006">
    <property type="protein sequence ID" value="GAA1137802.1"/>
    <property type="molecule type" value="Genomic_DNA"/>
</dbReference>